<dbReference type="RefSeq" id="WP_026561984.1">
    <property type="nucleotide sequence ID" value="NZ_JAMAWP010000047.1"/>
</dbReference>
<name>A0ABT3DBY4_9BACI</name>
<protein>
    <submittedName>
        <fullName evidence="2">YdiK family protein</fullName>
    </submittedName>
</protein>
<sequence length="67" mass="7746">MRTNPISMAVFYLIMGLLFIYLAINSAKEGIFTFPTILLMLIATFDIGVSIRMFRLSRKIKKMNIKK</sequence>
<dbReference type="Pfam" id="PF14146">
    <property type="entry name" value="DUF4305"/>
    <property type="match status" value="1"/>
</dbReference>
<feature type="transmembrane region" description="Helical" evidence="1">
    <location>
        <begin position="7"/>
        <end position="24"/>
    </location>
</feature>
<feature type="transmembrane region" description="Helical" evidence="1">
    <location>
        <begin position="30"/>
        <end position="54"/>
    </location>
</feature>
<gene>
    <name evidence="2" type="ORF">OIH86_02800</name>
</gene>
<dbReference type="Proteomes" id="UP001526147">
    <property type="component" value="Unassembled WGS sequence"/>
</dbReference>
<accession>A0ABT3DBY4</accession>
<keyword evidence="3" id="KW-1185">Reference proteome</keyword>
<dbReference type="InterPro" id="IPR025426">
    <property type="entry name" value="DUF4305"/>
</dbReference>
<keyword evidence="1" id="KW-1133">Transmembrane helix</keyword>
<evidence type="ECO:0000313" key="3">
    <source>
        <dbReference type="Proteomes" id="UP001526147"/>
    </source>
</evidence>
<organism evidence="2 3">
    <name type="scientific">Metabacillus halosaccharovorans</name>
    <dbReference type="NCBI Taxonomy" id="930124"/>
    <lineage>
        <taxon>Bacteria</taxon>
        <taxon>Bacillati</taxon>
        <taxon>Bacillota</taxon>
        <taxon>Bacilli</taxon>
        <taxon>Bacillales</taxon>
        <taxon>Bacillaceae</taxon>
        <taxon>Metabacillus</taxon>
    </lineage>
</organism>
<keyword evidence="1" id="KW-0812">Transmembrane</keyword>
<reference evidence="2 3" key="1">
    <citation type="submission" date="2022-10" db="EMBL/GenBank/DDBJ databases">
        <title>Draft genome assembly of moderately radiation resistant bacterium Metabacillus halosaccharovorans.</title>
        <authorList>
            <person name="Pal S."/>
            <person name="Gopinathan A."/>
        </authorList>
    </citation>
    <scope>NUCLEOTIDE SEQUENCE [LARGE SCALE GENOMIC DNA]</scope>
    <source>
        <strain evidence="2 3">VITHBRA001</strain>
    </source>
</reference>
<keyword evidence="1" id="KW-0472">Membrane</keyword>
<proteinExistence type="predicted"/>
<evidence type="ECO:0000313" key="2">
    <source>
        <dbReference type="EMBL" id="MCV9884572.1"/>
    </source>
</evidence>
<comment type="caution">
    <text evidence="2">The sequence shown here is derived from an EMBL/GenBank/DDBJ whole genome shotgun (WGS) entry which is preliminary data.</text>
</comment>
<evidence type="ECO:0000256" key="1">
    <source>
        <dbReference type="SAM" id="Phobius"/>
    </source>
</evidence>
<dbReference type="EMBL" id="JAOYEY010000021">
    <property type="protein sequence ID" value="MCV9884572.1"/>
    <property type="molecule type" value="Genomic_DNA"/>
</dbReference>